<sequence length="269" mass="27660">MIVDLSALDVAHAAMQRDPADDARRLQFYAVLADSPLFLMLEGEPEGESVTPAVFNVAGVDYILVFDAEDRLAQFAGGAVPYASLAGRGLVEMIAGQGIGLGLNLDVAPSAMMLGPDAVDWLAATLGEAPAEATARPRAIHAPQAIPQALRDALAARLSHAGMLAASASLVAVEYDDGSRGHMLAFVDADPAAAPQLAAAVREALVFSGIEAGAVDVAFVRQPDDAAFIAHLAKGSGIPLGRPDVSRSAPAKSKTAGPGMNPDRPPILR</sequence>
<reference evidence="2 3" key="1">
    <citation type="submission" date="2017-02" db="EMBL/GenBank/DDBJ databases">
        <title>Ketogulonicigenium robustum SPU B003 Genome sequencing and assembly.</title>
        <authorList>
            <person name="Li Y."/>
            <person name="Liu L."/>
            <person name="Wang C."/>
            <person name="Zhang M."/>
            <person name="Zhang T."/>
            <person name="Zhang Y."/>
        </authorList>
    </citation>
    <scope>NUCLEOTIDE SEQUENCE [LARGE SCALE GENOMIC DNA]</scope>
    <source>
        <strain evidence="2 3">SPU_B003</strain>
    </source>
</reference>
<gene>
    <name evidence="2" type="ORF">BVG79_00767</name>
</gene>
<dbReference type="RefSeq" id="WP_236951410.1">
    <property type="nucleotide sequence ID" value="NZ_CP019937.1"/>
</dbReference>
<protein>
    <submittedName>
        <fullName evidence="2">Uncharacterized protein</fullName>
    </submittedName>
</protein>
<dbReference type="KEGG" id="kro:BVG79_00767"/>
<evidence type="ECO:0000256" key="1">
    <source>
        <dbReference type="SAM" id="MobiDB-lite"/>
    </source>
</evidence>
<keyword evidence="3" id="KW-1185">Reference proteome</keyword>
<accession>A0A1W6NY58</accession>
<dbReference type="Proteomes" id="UP000242447">
    <property type="component" value="Chromosome"/>
</dbReference>
<feature type="region of interest" description="Disordered" evidence="1">
    <location>
        <begin position="240"/>
        <end position="269"/>
    </location>
</feature>
<name>A0A1W6NY58_9RHOB</name>
<evidence type="ECO:0000313" key="2">
    <source>
        <dbReference type="EMBL" id="ARO14119.1"/>
    </source>
</evidence>
<dbReference type="STRING" id="92947.BVG79_00767"/>
<proteinExistence type="predicted"/>
<organism evidence="2 3">
    <name type="scientific">Ketogulonicigenium robustum</name>
    <dbReference type="NCBI Taxonomy" id="92947"/>
    <lineage>
        <taxon>Bacteria</taxon>
        <taxon>Pseudomonadati</taxon>
        <taxon>Pseudomonadota</taxon>
        <taxon>Alphaproteobacteria</taxon>
        <taxon>Rhodobacterales</taxon>
        <taxon>Roseobacteraceae</taxon>
        <taxon>Ketogulonicigenium</taxon>
    </lineage>
</organism>
<dbReference type="EMBL" id="CP019937">
    <property type="protein sequence ID" value="ARO14119.1"/>
    <property type="molecule type" value="Genomic_DNA"/>
</dbReference>
<dbReference type="AlphaFoldDB" id="A0A1W6NY58"/>
<evidence type="ECO:0000313" key="3">
    <source>
        <dbReference type="Proteomes" id="UP000242447"/>
    </source>
</evidence>